<reference evidence="3 4" key="1">
    <citation type="submission" date="2020-08" db="EMBL/GenBank/DDBJ databases">
        <authorList>
            <person name="Newling K."/>
            <person name="Davey J."/>
            <person name="Forrester S."/>
        </authorList>
    </citation>
    <scope>NUCLEOTIDE SEQUENCE [LARGE SCALE GENOMIC DNA]</scope>
    <source>
        <strain evidence="4">Crithidia deanei Carvalho (ATCC PRA-265)</strain>
    </source>
</reference>
<sequence>MWFILCSLLLLLFPPAALGNVTPTTAPTAQETSTIVKGARTGTTSSLTPPGRRAVSITCHTASSITTVRVAARPARPRSSPLRIPAAAMTAAPSRTAPCATRPISAPPVPRVSPTCSSMMKPDGRPAWRVAWGASCMPWMAGVCSVRRCTPSRRTAAAPSVQWSTARAASGTTTVMPARRVAGPPRMGTSASRAREGSALRPPCGATGGCSSSPRVCWGWSWCAGAGVGTEGRDKSRRNN</sequence>
<dbReference type="VEuPathDB" id="TriTrypDB:ADEAN_000922500"/>
<evidence type="ECO:0000256" key="2">
    <source>
        <dbReference type="SAM" id="SignalP"/>
    </source>
</evidence>
<evidence type="ECO:0000313" key="4">
    <source>
        <dbReference type="Proteomes" id="UP000515908"/>
    </source>
</evidence>
<dbReference type="Proteomes" id="UP000515908">
    <property type="component" value="Chromosome 22"/>
</dbReference>
<organism evidence="3 4">
    <name type="scientific">Angomonas deanei</name>
    <dbReference type="NCBI Taxonomy" id="59799"/>
    <lineage>
        <taxon>Eukaryota</taxon>
        <taxon>Discoba</taxon>
        <taxon>Euglenozoa</taxon>
        <taxon>Kinetoplastea</taxon>
        <taxon>Metakinetoplastina</taxon>
        <taxon>Trypanosomatida</taxon>
        <taxon>Trypanosomatidae</taxon>
        <taxon>Strigomonadinae</taxon>
        <taxon>Angomonas</taxon>
    </lineage>
</organism>
<feature type="region of interest" description="Disordered" evidence="1">
    <location>
        <begin position="93"/>
        <end position="117"/>
    </location>
</feature>
<feature type="region of interest" description="Disordered" evidence="1">
    <location>
        <begin position="168"/>
        <end position="205"/>
    </location>
</feature>
<keyword evidence="4" id="KW-1185">Reference proteome</keyword>
<evidence type="ECO:0000256" key="1">
    <source>
        <dbReference type="SAM" id="MobiDB-lite"/>
    </source>
</evidence>
<feature type="signal peptide" evidence="2">
    <location>
        <begin position="1"/>
        <end position="19"/>
    </location>
</feature>
<name>A0A7G2CTC6_9TRYP</name>
<protein>
    <submittedName>
        <fullName evidence="3">Uncharacterized protein</fullName>
    </submittedName>
</protein>
<dbReference type="AlphaFoldDB" id="A0A7G2CTC6"/>
<accession>A0A7G2CTC6</accession>
<gene>
    <name evidence="3" type="ORF">ADEAN_000922500</name>
</gene>
<evidence type="ECO:0000313" key="3">
    <source>
        <dbReference type="EMBL" id="CAD2221693.1"/>
    </source>
</evidence>
<keyword evidence="2" id="KW-0732">Signal</keyword>
<feature type="chain" id="PRO_5028800824" evidence="2">
    <location>
        <begin position="20"/>
        <end position="240"/>
    </location>
</feature>
<proteinExistence type="predicted"/>
<dbReference type="EMBL" id="LR877166">
    <property type="protein sequence ID" value="CAD2221693.1"/>
    <property type="molecule type" value="Genomic_DNA"/>
</dbReference>